<evidence type="ECO:0000313" key="2">
    <source>
        <dbReference type="EMBL" id="CAF4417138.1"/>
    </source>
</evidence>
<dbReference type="Proteomes" id="UP000663868">
    <property type="component" value="Unassembled WGS sequence"/>
</dbReference>
<sequence>VPSLATSHTGVTGVSGIETTPAASRTSVDQHTPASGSGITAGQATPSGPNGPSSGSPLGPNGPSSGSPSGPNGSPSGSP</sequence>
<dbReference type="AlphaFoldDB" id="A0A820Q963"/>
<reference evidence="2" key="1">
    <citation type="submission" date="2021-02" db="EMBL/GenBank/DDBJ databases">
        <authorList>
            <person name="Nowell W R."/>
        </authorList>
    </citation>
    <scope>NUCLEOTIDE SEQUENCE</scope>
</reference>
<name>A0A820Q963_9BILA</name>
<gene>
    <name evidence="2" type="ORF">KXQ929_LOCUS51958</name>
</gene>
<organism evidence="2 3">
    <name type="scientific">Adineta steineri</name>
    <dbReference type="NCBI Taxonomy" id="433720"/>
    <lineage>
        <taxon>Eukaryota</taxon>
        <taxon>Metazoa</taxon>
        <taxon>Spiralia</taxon>
        <taxon>Gnathifera</taxon>
        <taxon>Rotifera</taxon>
        <taxon>Eurotatoria</taxon>
        <taxon>Bdelloidea</taxon>
        <taxon>Adinetida</taxon>
        <taxon>Adinetidae</taxon>
        <taxon>Adineta</taxon>
    </lineage>
</organism>
<protein>
    <submittedName>
        <fullName evidence="2">Uncharacterized protein</fullName>
    </submittedName>
</protein>
<evidence type="ECO:0000313" key="3">
    <source>
        <dbReference type="Proteomes" id="UP000663868"/>
    </source>
</evidence>
<accession>A0A820Q963</accession>
<dbReference type="EMBL" id="CAJOBB010026601">
    <property type="protein sequence ID" value="CAF4417138.1"/>
    <property type="molecule type" value="Genomic_DNA"/>
</dbReference>
<feature type="region of interest" description="Disordered" evidence="1">
    <location>
        <begin position="1"/>
        <end position="79"/>
    </location>
</feature>
<proteinExistence type="predicted"/>
<comment type="caution">
    <text evidence="2">The sequence shown here is derived from an EMBL/GenBank/DDBJ whole genome shotgun (WGS) entry which is preliminary data.</text>
</comment>
<feature type="compositionally biased region" description="Polar residues" evidence="1">
    <location>
        <begin position="1"/>
        <end position="45"/>
    </location>
</feature>
<evidence type="ECO:0000256" key="1">
    <source>
        <dbReference type="SAM" id="MobiDB-lite"/>
    </source>
</evidence>
<feature type="non-terminal residue" evidence="2">
    <location>
        <position position="79"/>
    </location>
</feature>
<feature type="compositionally biased region" description="Low complexity" evidence="1">
    <location>
        <begin position="46"/>
        <end position="79"/>
    </location>
</feature>
<feature type="non-terminal residue" evidence="2">
    <location>
        <position position="1"/>
    </location>
</feature>